<dbReference type="EMBL" id="DLUG01000182">
    <property type="protein sequence ID" value="DAB36045.1"/>
    <property type="molecule type" value="Genomic_DNA"/>
</dbReference>
<evidence type="ECO:0000313" key="2">
    <source>
        <dbReference type="Proteomes" id="UP000231638"/>
    </source>
</evidence>
<organism evidence="1 2">
    <name type="scientific">Sulfurospirillum cavolei</name>
    <dbReference type="NCBI Taxonomy" id="366522"/>
    <lineage>
        <taxon>Bacteria</taxon>
        <taxon>Pseudomonadati</taxon>
        <taxon>Campylobacterota</taxon>
        <taxon>Epsilonproteobacteria</taxon>
        <taxon>Campylobacterales</taxon>
        <taxon>Sulfurospirillaceae</taxon>
        <taxon>Sulfurospirillum</taxon>
    </lineage>
</organism>
<reference evidence="1 2" key="1">
    <citation type="journal article" date="2017" name="Front. Microbiol.">
        <title>Comparative Genomic Analysis of the Class Epsilonproteobacteria and Proposed Reclassification to Epsilonbacteraeota (phyl. nov.).</title>
        <authorList>
            <person name="Waite D.W."/>
            <person name="Vanwonterghem I."/>
            <person name="Rinke C."/>
            <person name="Parks D.H."/>
            <person name="Zhang Y."/>
            <person name="Takai K."/>
            <person name="Sievert S.M."/>
            <person name="Simon J."/>
            <person name="Campbell B.J."/>
            <person name="Hanson T.E."/>
            <person name="Woyke T."/>
            <person name="Klotz M.G."/>
            <person name="Hugenholtz P."/>
        </authorList>
    </citation>
    <scope>NUCLEOTIDE SEQUENCE [LARGE SCALE GENOMIC DNA]</scope>
    <source>
        <strain evidence="1">UBA11420</strain>
    </source>
</reference>
<dbReference type="STRING" id="366522.GCA_001548055_02275"/>
<evidence type="ECO:0000313" key="1">
    <source>
        <dbReference type="EMBL" id="DAB36045.1"/>
    </source>
</evidence>
<comment type="caution">
    <text evidence="1">The sequence shown here is derived from an EMBL/GenBank/DDBJ whole genome shotgun (WGS) entry which is preliminary data.</text>
</comment>
<accession>A0A2D3W838</accession>
<dbReference type="AlphaFoldDB" id="A0A2D3W838"/>
<name>A0A2D3W838_9BACT</name>
<gene>
    <name evidence="1" type="ORF">CFH80_06890</name>
</gene>
<proteinExistence type="predicted"/>
<sequence>MKHVIIISLLAIFTYADNYTFLVKPYQKEIELEAKIIAEIAASSLNEPLRLFIPEMSKLEKSVYAQYATLSATCEDANFIFINKNIDANSICHAKNTLYFTNNYRKLLSDERYFGAFFWNKSRPNIVFIQRRLQARHIHLPSSFEQFIESIE</sequence>
<protein>
    <submittedName>
        <fullName evidence="1">Uncharacterized protein</fullName>
    </submittedName>
</protein>
<dbReference type="Proteomes" id="UP000231638">
    <property type="component" value="Unassembled WGS sequence"/>
</dbReference>